<gene>
    <name evidence="1" type="ORF">BECKLPF1236B_GA0070989_12563</name>
</gene>
<sequence>MNLTEALDKAAQTSRRLEEIGAKINDIRIEDEEGDFTVSIWIGAPLPPGDTDIPPMERECFEDLDSDNHGAYLYTTQYNGCHILAFP</sequence>
<dbReference type="AlphaFoldDB" id="A0A450WWV5"/>
<reference evidence="1" key="1">
    <citation type="submission" date="2019-02" db="EMBL/GenBank/DDBJ databases">
        <authorList>
            <person name="Gruber-Vodicka R. H."/>
            <person name="Seah K. B. B."/>
        </authorList>
    </citation>
    <scope>NUCLEOTIDE SEQUENCE</scope>
    <source>
        <strain evidence="1">BECK_S313</strain>
    </source>
</reference>
<dbReference type="EMBL" id="CAADFK010000256">
    <property type="protein sequence ID" value="VFK21449.1"/>
    <property type="molecule type" value="Genomic_DNA"/>
</dbReference>
<protein>
    <submittedName>
        <fullName evidence="1">Uncharacterized protein</fullName>
    </submittedName>
</protein>
<proteinExistence type="predicted"/>
<evidence type="ECO:0000313" key="1">
    <source>
        <dbReference type="EMBL" id="VFK21449.1"/>
    </source>
</evidence>
<name>A0A450WWV5_9GAMM</name>
<accession>A0A450WWV5</accession>
<organism evidence="1">
    <name type="scientific">Candidatus Kentrum sp. LPFa</name>
    <dbReference type="NCBI Taxonomy" id="2126335"/>
    <lineage>
        <taxon>Bacteria</taxon>
        <taxon>Pseudomonadati</taxon>
        <taxon>Pseudomonadota</taxon>
        <taxon>Gammaproteobacteria</taxon>
        <taxon>Candidatus Kentrum</taxon>
    </lineage>
</organism>